<accession>A0A3N0BYH3</accession>
<dbReference type="InterPro" id="IPR043749">
    <property type="entry name" value="DUF5694"/>
</dbReference>
<dbReference type="OrthoDB" id="920340at2"/>
<comment type="caution">
    <text evidence="1">The sequence shown here is derived from an EMBL/GenBank/DDBJ whole genome shotgun (WGS) entry which is preliminary data.</text>
</comment>
<organism evidence="1 2">
    <name type="scientific">Pedobacter jejuensis</name>
    <dbReference type="NCBI Taxonomy" id="1268550"/>
    <lineage>
        <taxon>Bacteria</taxon>
        <taxon>Pseudomonadati</taxon>
        <taxon>Bacteroidota</taxon>
        <taxon>Sphingobacteriia</taxon>
        <taxon>Sphingobacteriales</taxon>
        <taxon>Sphingobacteriaceae</taxon>
        <taxon>Pedobacter</taxon>
    </lineage>
</organism>
<dbReference type="Proteomes" id="UP000274046">
    <property type="component" value="Unassembled WGS sequence"/>
</dbReference>
<name>A0A3N0BYH3_9SPHI</name>
<keyword evidence="2" id="KW-1185">Reference proteome</keyword>
<reference evidence="1 2" key="1">
    <citation type="submission" date="2018-10" db="EMBL/GenBank/DDBJ databases">
        <title>Genome sequencing of Pedobacter jejuensis TNB23.</title>
        <authorList>
            <person name="Cho Y.-J."/>
            <person name="Cho A."/>
            <person name="Kim O.-S."/>
        </authorList>
    </citation>
    <scope>NUCLEOTIDE SEQUENCE [LARGE SCALE GENOMIC DNA]</scope>
    <source>
        <strain evidence="1 2">TNB23</strain>
    </source>
</reference>
<proteinExistence type="predicted"/>
<protein>
    <submittedName>
        <fullName evidence="1">Uncharacterized protein</fullName>
    </submittedName>
</protein>
<gene>
    <name evidence="1" type="ORF">D7004_06460</name>
</gene>
<sequence length="348" mass="40767">MRFYITIFLVLGIFANGFGQKVKILLIGASHDYRKSKDQNFSNIHQRIRAFKPSAFFGEFVSPEDEATLMDYWCKTDNLKRLKKLRSNRHIPLDKITRVIDSLKVISERDNDNFYLKSDLAHAYYLAQDAANGHYLYWQVYDHLNKSADSKLEKYVDSLLCPKQDVSGRSMKRLATSEYAFIAFPMMKEFGLTEMLSMDCQDYDLNWTASAIAFHNKFEVFQKDSLATAYKAIAALLEKRDKGFKKYQEMERSSNVFTEWLNTDEAADILASGDFYFNELYNFKNFPKEEILSQIHWWKKRNEGMCMNIVNRANEIHAKRVVVMVGANHRKFMQEIFQKIPDIEVLTL</sequence>
<dbReference type="EMBL" id="RBEE01000010">
    <property type="protein sequence ID" value="RNL54761.1"/>
    <property type="molecule type" value="Genomic_DNA"/>
</dbReference>
<dbReference type="AlphaFoldDB" id="A0A3N0BYH3"/>
<evidence type="ECO:0000313" key="2">
    <source>
        <dbReference type="Proteomes" id="UP000274046"/>
    </source>
</evidence>
<evidence type="ECO:0000313" key="1">
    <source>
        <dbReference type="EMBL" id="RNL54761.1"/>
    </source>
</evidence>
<dbReference type="Pfam" id="PF18950">
    <property type="entry name" value="DUF5694"/>
    <property type="match status" value="1"/>
</dbReference>